<protein>
    <submittedName>
        <fullName evidence="3">Putative secreted protein</fullName>
    </submittedName>
</protein>
<organism evidence="3">
    <name type="scientific">Triatoma infestans</name>
    <name type="common">Assassin bug</name>
    <dbReference type="NCBI Taxonomy" id="30076"/>
    <lineage>
        <taxon>Eukaryota</taxon>
        <taxon>Metazoa</taxon>
        <taxon>Ecdysozoa</taxon>
        <taxon>Arthropoda</taxon>
        <taxon>Hexapoda</taxon>
        <taxon>Insecta</taxon>
        <taxon>Pterygota</taxon>
        <taxon>Neoptera</taxon>
        <taxon>Paraneoptera</taxon>
        <taxon>Hemiptera</taxon>
        <taxon>Heteroptera</taxon>
        <taxon>Panheteroptera</taxon>
        <taxon>Cimicomorpha</taxon>
        <taxon>Reduviidae</taxon>
        <taxon>Triatominae</taxon>
        <taxon>Triatoma</taxon>
    </lineage>
</organism>
<feature type="coiled-coil region" evidence="1">
    <location>
        <begin position="79"/>
        <end position="106"/>
    </location>
</feature>
<feature type="signal peptide" evidence="2">
    <location>
        <begin position="1"/>
        <end position="23"/>
    </location>
</feature>
<evidence type="ECO:0000256" key="2">
    <source>
        <dbReference type="SAM" id="SignalP"/>
    </source>
</evidence>
<accession>A0A023EZP1</accession>
<dbReference type="EMBL" id="GBBI01004768">
    <property type="protein sequence ID" value="JAC13944.1"/>
    <property type="molecule type" value="mRNA"/>
</dbReference>
<keyword evidence="2" id="KW-0732">Signal</keyword>
<name>A0A023EZP1_TRIIF</name>
<evidence type="ECO:0000256" key="1">
    <source>
        <dbReference type="SAM" id="Coils"/>
    </source>
</evidence>
<proteinExistence type="evidence at transcript level"/>
<feature type="non-terminal residue" evidence="3">
    <location>
        <position position="273"/>
    </location>
</feature>
<feature type="chain" id="PRO_5001515570" evidence="2">
    <location>
        <begin position="24"/>
        <end position="273"/>
    </location>
</feature>
<dbReference type="AlphaFoldDB" id="A0A023EZP1"/>
<keyword evidence="1" id="KW-0175">Coiled coil</keyword>
<reference evidence="3" key="1">
    <citation type="journal article" date="2014" name="PLoS Negl. Trop. Dis.">
        <title>An updated insight into the Sialotranscriptome of Triatoma infestans: developmental stage and geographic variations.</title>
        <authorList>
            <person name="Schwarz A."/>
            <person name="Medrano-Mercado N."/>
            <person name="Schaub G.A."/>
            <person name="Struchiner C.J."/>
            <person name="Bargues M.D."/>
            <person name="Levy M.Z."/>
            <person name="Ribeiro J.M."/>
        </authorList>
    </citation>
    <scope>NUCLEOTIDE SEQUENCE</scope>
    <source>
        <strain evidence="3">Chile</strain>
        <tissue evidence="3">Salivary glands</tissue>
    </source>
</reference>
<evidence type="ECO:0000313" key="3">
    <source>
        <dbReference type="EMBL" id="JAC13944.1"/>
    </source>
</evidence>
<sequence length="273" mass="32098">MCCWFIQLLYITLLTLFIATRNGESNPAPAHTQNDNLNPNYRHTEAEGRVGRQNQANQRWVLEQSRDENFDLDYYLIINESFETNINNIQNNINDSKQQIIEAMNLFPKKLIKNIDEFIEIIGKYANPTNYQCNGNSSNCNNTYEKCKNYLPHKNDYITTYELYAKLLIYDFDKHIITLNDHVITLRAIVNYIKSMINFKRAKGFLKSSAVVEVNAWETDTLRKLNDQYLRIWKLITTITNNVSTLIQREQELEQYILNEIKQKIQNFACCIG</sequence>